<keyword evidence="7 9" id="KW-0472">Membrane</keyword>
<keyword evidence="11" id="KW-1185">Reference proteome</keyword>
<dbReference type="PANTHER" id="PTHR30574">
    <property type="entry name" value="INNER MEMBRANE PROTEIN YEDE"/>
    <property type="match status" value="1"/>
</dbReference>
<evidence type="ECO:0000256" key="3">
    <source>
        <dbReference type="ARBA" id="ARBA00022475"/>
    </source>
</evidence>
<evidence type="ECO:0000256" key="1">
    <source>
        <dbReference type="ARBA" id="ARBA00004429"/>
    </source>
</evidence>
<reference evidence="10 11" key="1">
    <citation type="submission" date="2016-10" db="EMBL/GenBank/DDBJ databases">
        <authorList>
            <person name="de Groot N.N."/>
        </authorList>
    </citation>
    <scope>NUCLEOTIDE SEQUENCE [LARGE SCALE GENOMIC DNA]</scope>
    <source>
        <strain evidence="10 11">DSM 26915</strain>
    </source>
</reference>
<dbReference type="InterPro" id="IPR007272">
    <property type="entry name" value="Sulf_transp_TsuA/YedE"/>
</dbReference>
<feature type="transmembrane region" description="Helical" evidence="9">
    <location>
        <begin position="123"/>
        <end position="144"/>
    </location>
</feature>
<feature type="transmembrane region" description="Helical" evidence="9">
    <location>
        <begin position="82"/>
        <end position="102"/>
    </location>
</feature>
<keyword evidence="2" id="KW-0813">Transport</keyword>
<accession>A0A1H6ARY7</accession>
<evidence type="ECO:0000256" key="9">
    <source>
        <dbReference type="SAM" id="Phobius"/>
    </source>
</evidence>
<keyword evidence="5 9" id="KW-0812">Transmembrane</keyword>
<name>A0A1H6ARY7_9RHOB</name>
<gene>
    <name evidence="10" type="ORF">SAMN04488045_3116</name>
</gene>
<evidence type="ECO:0008006" key="12">
    <source>
        <dbReference type="Google" id="ProtNLM"/>
    </source>
</evidence>
<dbReference type="AlphaFoldDB" id="A0A1H6ARY7"/>
<organism evidence="10 11">
    <name type="scientific">Thalassococcus halodurans</name>
    <dbReference type="NCBI Taxonomy" id="373675"/>
    <lineage>
        <taxon>Bacteria</taxon>
        <taxon>Pseudomonadati</taxon>
        <taxon>Pseudomonadota</taxon>
        <taxon>Alphaproteobacteria</taxon>
        <taxon>Rhodobacterales</taxon>
        <taxon>Roseobacteraceae</taxon>
        <taxon>Thalassococcus</taxon>
    </lineage>
</organism>
<keyword evidence="6 9" id="KW-1133">Transmembrane helix</keyword>
<comment type="similarity">
    <text evidence="8">Belongs to the TsuA/YedE (TC 9.B.102) family.</text>
</comment>
<comment type="subcellular location">
    <subcellularLocation>
        <location evidence="1">Cell inner membrane</location>
        <topology evidence="1">Multi-pass membrane protein</topology>
    </subcellularLocation>
</comment>
<evidence type="ECO:0000256" key="5">
    <source>
        <dbReference type="ARBA" id="ARBA00022692"/>
    </source>
</evidence>
<evidence type="ECO:0000256" key="2">
    <source>
        <dbReference type="ARBA" id="ARBA00022448"/>
    </source>
</evidence>
<dbReference type="PANTHER" id="PTHR30574:SF1">
    <property type="entry name" value="SULPHUR TRANSPORT DOMAIN-CONTAINING PROTEIN"/>
    <property type="match status" value="1"/>
</dbReference>
<evidence type="ECO:0000313" key="11">
    <source>
        <dbReference type="Proteomes" id="UP000236752"/>
    </source>
</evidence>
<feature type="transmembrane region" description="Helical" evidence="9">
    <location>
        <begin position="12"/>
        <end position="36"/>
    </location>
</feature>
<dbReference type="OrthoDB" id="9814020at2"/>
<evidence type="ECO:0000256" key="7">
    <source>
        <dbReference type="ARBA" id="ARBA00023136"/>
    </source>
</evidence>
<proteinExistence type="inferred from homology"/>
<sequence length="146" mass="14704">MTPIVTEFTPLASAFGGALIGVAAVLLMTFGGRIFGATGILSGAILPSGAGDRAWRWALLAGMVSGPLAVQLMTGSMPAVEIPISLPMIIVGGFLVGVGVNFSSGCTSGHGVCGMARLSPRSIIATLTFMAATIVTVYIVRHVIGA</sequence>
<evidence type="ECO:0000256" key="4">
    <source>
        <dbReference type="ARBA" id="ARBA00022519"/>
    </source>
</evidence>
<evidence type="ECO:0000313" key="10">
    <source>
        <dbReference type="EMBL" id="SEG51182.1"/>
    </source>
</evidence>
<evidence type="ECO:0000256" key="6">
    <source>
        <dbReference type="ARBA" id="ARBA00022989"/>
    </source>
</evidence>
<protein>
    <recommendedName>
        <fullName evidence="12">Sulphur transport domain-containing protein</fullName>
    </recommendedName>
</protein>
<dbReference type="Proteomes" id="UP000236752">
    <property type="component" value="Unassembled WGS sequence"/>
</dbReference>
<keyword evidence="3" id="KW-1003">Cell membrane</keyword>
<dbReference type="EMBL" id="FNUZ01000005">
    <property type="protein sequence ID" value="SEG51182.1"/>
    <property type="molecule type" value="Genomic_DNA"/>
</dbReference>
<evidence type="ECO:0000256" key="8">
    <source>
        <dbReference type="ARBA" id="ARBA00035655"/>
    </source>
</evidence>
<keyword evidence="4" id="KW-0997">Cell inner membrane</keyword>
<dbReference type="RefSeq" id="WP_103911412.1">
    <property type="nucleotide sequence ID" value="NZ_FNUZ01000005.1"/>
</dbReference>
<dbReference type="GO" id="GO:0005886">
    <property type="term" value="C:plasma membrane"/>
    <property type="evidence" value="ECO:0007669"/>
    <property type="project" value="UniProtKB-SubCell"/>
</dbReference>
<feature type="transmembrane region" description="Helical" evidence="9">
    <location>
        <begin position="57"/>
        <end position="76"/>
    </location>
</feature>